<feature type="compositionally biased region" description="Basic residues" evidence="1">
    <location>
        <begin position="1"/>
        <end position="12"/>
    </location>
</feature>
<name>A0A9P4K2G6_9PLEO</name>
<dbReference type="OrthoDB" id="273345at2759"/>
<reference evidence="4" key="1">
    <citation type="journal article" date="2020" name="Stud. Mycol.">
        <title>101 Dothideomycetes genomes: A test case for predicting lifestyles and emergence of pathogens.</title>
        <authorList>
            <person name="Haridas S."/>
            <person name="Albert R."/>
            <person name="Binder M."/>
            <person name="Bloem J."/>
            <person name="LaButti K."/>
            <person name="Salamov A."/>
            <person name="Andreopoulos B."/>
            <person name="Baker S."/>
            <person name="Barry K."/>
            <person name="Bills G."/>
            <person name="Bluhm B."/>
            <person name="Cannon C."/>
            <person name="Castanera R."/>
            <person name="Culley D."/>
            <person name="Daum C."/>
            <person name="Ezra D."/>
            <person name="Gonzalez J."/>
            <person name="Henrissat B."/>
            <person name="Kuo A."/>
            <person name="Liang C."/>
            <person name="Lipzen A."/>
            <person name="Lutzoni F."/>
            <person name="Magnuson J."/>
            <person name="Mondo S."/>
            <person name="Nolan M."/>
            <person name="Ohm R."/>
            <person name="Pangilinan J."/>
            <person name="Park H.-J."/>
            <person name="Ramirez L."/>
            <person name="Alfaro M."/>
            <person name="Sun H."/>
            <person name="Tritt A."/>
            <person name="Yoshinaga Y."/>
            <person name="Zwiers L.-H."/>
            <person name="Turgeon B."/>
            <person name="Goodwin S."/>
            <person name="Spatafora J."/>
            <person name="Crous P."/>
            <person name="Grigoriev I."/>
        </authorList>
    </citation>
    <scope>NUCLEOTIDE SEQUENCE [LARGE SCALE GENOMIC DNA]</scope>
    <source>
        <strain evidence="4">CBS 304.66</strain>
    </source>
</reference>
<feature type="compositionally biased region" description="Polar residues" evidence="1">
    <location>
        <begin position="49"/>
        <end position="62"/>
    </location>
</feature>
<dbReference type="Proteomes" id="UP000800093">
    <property type="component" value="Unassembled WGS sequence"/>
</dbReference>
<feature type="region of interest" description="Disordered" evidence="1">
    <location>
        <begin position="1"/>
        <end position="63"/>
    </location>
</feature>
<dbReference type="GO" id="GO:0005737">
    <property type="term" value="C:cytoplasm"/>
    <property type="evidence" value="ECO:0007669"/>
    <property type="project" value="TreeGrafter"/>
</dbReference>
<dbReference type="InterPro" id="IPR019446">
    <property type="entry name" value="BMT5-like"/>
</dbReference>
<dbReference type="AlphaFoldDB" id="A0A9P4K2G6"/>
<feature type="domain" description="25S rRNA (uridine-N(3))-methyltransferase BMT5-like" evidence="2">
    <location>
        <begin position="77"/>
        <end position="275"/>
    </location>
</feature>
<sequence>MSKNKTKRARREAKREESRKTAALQRKSKSKLNPPPKKQKQKRQREHNANTFTPDPQDNYQSSKKREIPFGVYDNILLVGEGDFSFARSLVIEHGCANVTATSYDDEDTVREKYPTFETIRQDLRSLTPPAPIHHSIDARNLHTYKNLRRNGEGDTGWDTIAFMFPHTGGLSTDVNRQVRANQALLVDFFASCLHDANPNPAPNPSPRKQMNATQNLKPRKTAILKPGGRILVTLFTNPPYTLWNIRDLARHTGLVVRESFKFDFADYPGYAHVRTLGTLEGGGGWKGEEREARMYLFEKRGGEEARGKKRGRESESDED</sequence>
<dbReference type="GO" id="GO:0070042">
    <property type="term" value="F:rRNA (uridine-N3-)-methyltransferase activity"/>
    <property type="evidence" value="ECO:0007669"/>
    <property type="project" value="InterPro"/>
</dbReference>
<evidence type="ECO:0000256" key="1">
    <source>
        <dbReference type="SAM" id="MobiDB-lite"/>
    </source>
</evidence>
<gene>
    <name evidence="3" type="ORF">CC78DRAFT_620889</name>
</gene>
<dbReference type="GO" id="GO:0070475">
    <property type="term" value="P:rRNA base methylation"/>
    <property type="evidence" value="ECO:0007669"/>
    <property type="project" value="InterPro"/>
</dbReference>
<feature type="region of interest" description="Disordered" evidence="1">
    <location>
        <begin position="297"/>
        <end position="320"/>
    </location>
</feature>
<feature type="compositionally biased region" description="Basic and acidic residues" evidence="1">
    <location>
        <begin position="297"/>
        <end position="307"/>
    </location>
</feature>
<dbReference type="PANTHER" id="PTHR11538:SF26">
    <property type="entry name" value="FERREDOXIN-FOLD ANTICODON-BINDING DOMAIN-CONTAINING PROTEIN 1"/>
    <property type="match status" value="1"/>
</dbReference>
<organism evidence="3 4">
    <name type="scientific">Lojkania enalia</name>
    <dbReference type="NCBI Taxonomy" id="147567"/>
    <lineage>
        <taxon>Eukaryota</taxon>
        <taxon>Fungi</taxon>
        <taxon>Dikarya</taxon>
        <taxon>Ascomycota</taxon>
        <taxon>Pezizomycotina</taxon>
        <taxon>Dothideomycetes</taxon>
        <taxon>Pleosporomycetidae</taxon>
        <taxon>Pleosporales</taxon>
        <taxon>Pleosporales incertae sedis</taxon>
        <taxon>Lojkania</taxon>
    </lineage>
</organism>
<dbReference type="EMBL" id="ML986705">
    <property type="protein sequence ID" value="KAF2259593.1"/>
    <property type="molecule type" value="Genomic_DNA"/>
</dbReference>
<protein>
    <recommendedName>
        <fullName evidence="2">25S rRNA (uridine-N(3))-methyltransferase BMT5-like domain-containing protein</fullName>
    </recommendedName>
</protein>
<evidence type="ECO:0000313" key="4">
    <source>
        <dbReference type="Proteomes" id="UP000800093"/>
    </source>
</evidence>
<proteinExistence type="predicted"/>
<evidence type="ECO:0000313" key="3">
    <source>
        <dbReference type="EMBL" id="KAF2259593.1"/>
    </source>
</evidence>
<accession>A0A9P4K2G6</accession>
<dbReference type="PANTHER" id="PTHR11538">
    <property type="entry name" value="PHENYLALANYL-TRNA SYNTHETASE"/>
    <property type="match status" value="1"/>
</dbReference>
<comment type="caution">
    <text evidence="3">The sequence shown here is derived from an EMBL/GenBank/DDBJ whole genome shotgun (WGS) entry which is preliminary data.</text>
</comment>
<dbReference type="Pfam" id="PF10354">
    <property type="entry name" value="BMT5-like"/>
    <property type="match status" value="1"/>
</dbReference>
<keyword evidence="4" id="KW-1185">Reference proteome</keyword>
<evidence type="ECO:0000259" key="2">
    <source>
        <dbReference type="Pfam" id="PF10354"/>
    </source>
</evidence>